<gene>
    <name evidence="11" type="ORF">AABB24_038720</name>
</gene>
<dbReference type="EMBL" id="JBJKTR010000023">
    <property type="protein sequence ID" value="KAL3324755.1"/>
    <property type="molecule type" value="Genomic_DNA"/>
</dbReference>
<name>A0ABD2QZ91_9SOLN</name>
<keyword evidence="9" id="KW-0472">Membrane</keyword>
<evidence type="ECO:0000256" key="8">
    <source>
        <dbReference type="ARBA" id="ARBA00023134"/>
    </source>
</evidence>
<comment type="similarity">
    <text evidence="2">Belongs to the SRP receptor beta subunit family.</text>
</comment>
<evidence type="ECO:0000256" key="2">
    <source>
        <dbReference type="ARBA" id="ARBA00005619"/>
    </source>
</evidence>
<evidence type="ECO:0000256" key="3">
    <source>
        <dbReference type="ARBA" id="ARBA00020256"/>
    </source>
</evidence>
<evidence type="ECO:0000313" key="11">
    <source>
        <dbReference type="EMBL" id="KAL3324755.1"/>
    </source>
</evidence>
<dbReference type="SUPFAM" id="SSF52540">
    <property type="entry name" value="P-loop containing nucleoside triphosphate hydrolases"/>
    <property type="match status" value="1"/>
</dbReference>
<evidence type="ECO:0000256" key="10">
    <source>
        <dbReference type="ARBA" id="ARBA00023170"/>
    </source>
</evidence>
<evidence type="ECO:0000256" key="6">
    <source>
        <dbReference type="ARBA" id="ARBA00022824"/>
    </source>
</evidence>
<dbReference type="Proteomes" id="UP001627284">
    <property type="component" value="Unassembled WGS sequence"/>
</dbReference>
<reference evidence="11 12" key="1">
    <citation type="submission" date="2024-05" db="EMBL/GenBank/DDBJ databases">
        <title>De novo assembly of an allotetraploid wild potato.</title>
        <authorList>
            <person name="Hosaka A.J."/>
        </authorList>
    </citation>
    <scope>NUCLEOTIDE SEQUENCE [LARGE SCALE GENOMIC DNA]</scope>
    <source>
        <tissue evidence="11">Young leaves</tissue>
    </source>
</reference>
<dbReference type="Gene3D" id="3.40.50.300">
    <property type="entry name" value="P-loop containing nucleotide triphosphate hydrolases"/>
    <property type="match status" value="1"/>
</dbReference>
<dbReference type="GO" id="GO:0005789">
    <property type="term" value="C:endoplasmic reticulum membrane"/>
    <property type="evidence" value="ECO:0007669"/>
    <property type="project" value="UniProtKB-SubCell"/>
</dbReference>
<keyword evidence="7" id="KW-1133">Transmembrane helix</keyword>
<comment type="caution">
    <text evidence="11">The sequence shown here is derived from an EMBL/GenBank/DDBJ whole genome shotgun (WGS) entry which is preliminary data.</text>
</comment>
<dbReference type="InterPro" id="IPR019009">
    <property type="entry name" value="SRP_receptor_beta_su"/>
</dbReference>
<dbReference type="InterPro" id="IPR027417">
    <property type="entry name" value="P-loop_NTPase"/>
</dbReference>
<keyword evidence="6" id="KW-0256">Endoplasmic reticulum</keyword>
<evidence type="ECO:0000313" key="12">
    <source>
        <dbReference type="Proteomes" id="UP001627284"/>
    </source>
</evidence>
<dbReference type="GO" id="GO:0005525">
    <property type="term" value="F:GTP binding"/>
    <property type="evidence" value="ECO:0007669"/>
    <property type="project" value="UniProtKB-KW"/>
</dbReference>
<sequence>MEPNEGSFILHSEEDKKGKLKPVHIVDVPGHSHLRPKLDEFLPQAAGVVFVVDFVEFLPNCRPASEYLYEILTKASVVNKKVPVLLLCNKVDKVTAHTTEFIRKQPEKEIIFSPWNQLYWLEKQELRIVDDMKEVTQGDSSTKQQLLTRFGEVEYMQP</sequence>
<keyword evidence="10" id="KW-0675">Receptor</keyword>
<evidence type="ECO:0000256" key="9">
    <source>
        <dbReference type="ARBA" id="ARBA00023136"/>
    </source>
</evidence>
<evidence type="ECO:0000256" key="4">
    <source>
        <dbReference type="ARBA" id="ARBA00022692"/>
    </source>
</evidence>
<evidence type="ECO:0000256" key="5">
    <source>
        <dbReference type="ARBA" id="ARBA00022741"/>
    </source>
</evidence>
<keyword evidence="5" id="KW-0547">Nucleotide-binding</keyword>
<comment type="subcellular location">
    <subcellularLocation>
        <location evidence="1">Endoplasmic reticulum membrane</location>
        <topology evidence="1">Single-pass membrane protein</topology>
    </subcellularLocation>
</comment>
<accession>A0ABD2QZ91</accession>
<evidence type="ECO:0000256" key="7">
    <source>
        <dbReference type="ARBA" id="ARBA00022989"/>
    </source>
</evidence>
<keyword evidence="4" id="KW-0812">Transmembrane</keyword>
<keyword evidence="12" id="KW-1185">Reference proteome</keyword>
<dbReference type="Pfam" id="PF09439">
    <property type="entry name" value="SRPRB"/>
    <property type="match status" value="1"/>
</dbReference>
<evidence type="ECO:0000256" key="1">
    <source>
        <dbReference type="ARBA" id="ARBA00004389"/>
    </source>
</evidence>
<proteinExistence type="inferred from homology"/>
<dbReference type="AlphaFoldDB" id="A0ABD2QZ91"/>
<keyword evidence="8" id="KW-0342">GTP-binding</keyword>
<organism evidence="11 12">
    <name type="scientific">Solanum stoloniferum</name>
    <dbReference type="NCBI Taxonomy" id="62892"/>
    <lineage>
        <taxon>Eukaryota</taxon>
        <taxon>Viridiplantae</taxon>
        <taxon>Streptophyta</taxon>
        <taxon>Embryophyta</taxon>
        <taxon>Tracheophyta</taxon>
        <taxon>Spermatophyta</taxon>
        <taxon>Magnoliopsida</taxon>
        <taxon>eudicotyledons</taxon>
        <taxon>Gunneridae</taxon>
        <taxon>Pentapetalae</taxon>
        <taxon>asterids</taxon>
        <taxon>lamiids</taxon>
        <taxon>Solanales</taxon>
        <taxon>Solanaceae</taxon>
        <taxon>Solanoideae</taxon>
        <taxon>Solaneae</taxon>
        <taxon>Solanum</taxon>
    </lineage>
</organism>
<protein>
    <recommendedName>
        <fullName evidence="3">Signal recognition particle receptor subunit beta</fullName>
    </recommendedName>
</protein>